<protein>
    <submittedName>
        <fullName evidence="1">Uncharacterized protein</fullName>
    </submittedName>
</protein>
<dbReference type="Gene3D" id="3.40.120.10">
    <property type="entry name" value="Alpha-D-Glucose-1,6-Bisphosphate, subunit A, domain 3"/>
    <property type="match status" value="1"/>
</dbReference>
<dbReference type="KEGG" id="hth:HTH_0734"/>
<proteinExistence type="predicted"/>
<evidence type="ECO:0000313" key="2">
    <source>
        <dbReference type="Proteomes" id="UP000002574"/>
    </source>
</evidence>
<dbReference type="AlphaFoldDB" id="D3DH92"/>
<name>D3DH92_HYDTT</name>
<accession>D3DH92</accession>
<evidence type="ECO:0000313" key="1">
    <source>
        <dbReference type="EMBL" id="BAI69194.1"/>
    </source>
</evidence>
<gene>
    <name evidence="1" type="ordered locus">HTH_0734</name>
</gene>
<dbReference type="Proteomes" id="UP000002574">
    <property type="component" value="Chromosome"/>
</dbReference>
<sequence>MPLKSLFEENKLIGKRGVYPLTAENLLRTGLALCTLLKIEKQREKPAMCISELNFLSMALSVGFMVGGGEVYAFEKEADVCVRYEKVGNIDVLVFSGLEPLDFKKLESILFSRYNMPRKEGEEIGNIWIGREKL</sequence>
<organism evidence="1 2">
    <name type="scientific">Hydrogenobacter thermophilus (strain DSM 6534 / IAM 12695 / TK-6)</name>
    <dbReference type="NCBI Taxonomy" id="608538"/>
    <lineage>
        <taxon>Bacteria</taxon>
        <taxon>Pseudomonadati</taxon>
        <taxon>Aquificota</taxon>
        <taxon>Aquificia</taxon>
        <taxon>Aquificales</taxon>
        <taxon>Aquificaceae</taxon>
        <taxon>Hydrogenobacter</taxon>
    </lineage>
</organism>
<dbReference type="OrthoDB" id="15024at2"/>
<dbReference type="STRING" id="608538.HTH_0734"/>
<dbReference type="KEGG" id="hte:Hydth_0734"/>
<dbReference type="RefSeq" id="WP_012963376.1">
    <property type="nucleotide sequence ID" value="NC_013799.1"/>
</dbReference>
<dbReference type="EMBL" id="AP011112">
    <property type="protein sequence ID" value="BAI69194.1"/>
    <property type="molecule type" value="Genomic_DNA"/>
</dbReference>
<reference evidence="1 2" key="1">
    <citation type="journal article" date="2010" name="J. Bacteriol.">
        <title>Complete genome sequence of the thermophilic, obligately chemolithoautotrophic hydrogen-oxidizing bacterium Hydrogenobacter thermophilus TK-6.</title>
        <authorList>
            <person name="Arai H."/>
            <person name="Kanbe H."/>
            <person name="Ishii M."/>
            <person name="Igarashi Y."/>
        </authorList>
    </citation>
    <scope>NUCLEOTIDE SEQUENCE [LARGE SCALE GENOMIC DNA]</scope>
    <source>
        <strain evidence="2">DSM 6534 / IAM 12695 / TK-6 [Tokyo]</strain>
    </source>
</reference>
<keyword evidence="2" id="KW-1185">Reference proteome</keyword>